<evidence type="ECO:0000256" key="5">
    <source>
        <dbReference type="ARBA" id="ARBA00023141"/>
    </source>
</evidence>
<accession>A0A844GPP1</accession>
<keyword evidence="6 10" id="KW-0584">Phenylalanine biosynthesis</keyword>
<evidence type="ECO:0000256" key="1">
    <source>
        <dbReference type="ARBA" id="ARBA00004741"/>
    </source>
</evidence>
<proteinExistence type="predicted"/>
<reference evidence="13 14" key="1">
    <citation type="submission" date="2019-11" db="EMBL/GenBank/DDBJ databases">
        <title>Isolation of a new High Light Tolerant Cyanobacteria.</title>
        <authorList>
            <person name="Dobson Z."/>
            <person name="Vaughn N."/>
            <person name="Vaughn M."/>
            <person name="Fromme P."/>
            <person name="Mazor Y."/>
        </authorList>
    </citation>
    <scope>NUCLEOTIDE SEQUENCE [LARGE SCALE GENOMIC DNA]</scope>
    <source>
        <strain evidence="13 14">0216</strain>
    </source>
</reference>
<evidence type="ECO:0000256" key="9">
    <source>
        <dbReference type="PIRSR" id="PIRSR001500-2"/>
    </source>
</evidence>
<evidence type="ECO:0000256" key="8">
    <source>
        <dbReference type="ARBA" id="ARBA00047848"/>
    </source>
</evidence>
<feature type="domain" description="Prephenate dehydratase" evidence="11">
    <location>
        <begin position="4"/>
        <end position="187"/>
    </location>
</feature>
<evidence type="ECO:0000259" key="11">
    <source>
        <dbReference type="PROSITE" id="PS51171"/>
    </source>
</evidence>
<organism evidence="13 14">
    <name type="scientific">Cyanobacterium aponinum 0216</name>
    <dbReference type="NCBI Taxonomy" id="2676140"/>
    <lineage>
        <taxon>Bacteria</taxon>
        <taxon>Bacillati</taxon>
        <taxon>Cyanobacteriota</taxon>
        <taxon>Cyanophyceae</taxon>
        <taxon>Oscillatoriophycideae</taxon>
        <taxon>Chroococcales</taxon>
        <taxon>Geminocystaceae</taxon>
        <taxon>Cyanobacterium</taxon>
    </lineage>
</organism>
<gene>
    <name evidence="10 13" type="primary">pheA</name>
    <name evidence="13" type="ORF">GGC33_06315</name>
</gene>
<evidence type="ECO:0000256" key="7">
    <source>
        <dbReference type="ARBA" id="ARBA00023239"/>
    </source>
</evidence>
<dbReference type="Pfam" id="PF01842">
    <property type="entry name" value="ACT"/>
    <property type="match status" value="1"/>
</dbReference>
<evidence type="ECO:0000256" key="2">
    <source>
        <dbReference type="ARBA" id="ARBA00013147"/>
    </source>
</evidence>
<evidence type="ECO:0000259" key="12">
    <source>
        <dbReference type="PROSITE" id="PS51671"/>
    </source>
</evidence>
<keyword evidence="4 10" id="KW-0028">Amino-acid biosynthesis</keyword>
<dbReference type="Pfam" id="PF00800">
    <property type="entry name" value="PDT"/>
    <property type="match status" value="1"/>
</dbReference>
<dbReference type="Gene3D" id="3.30.70.260">
    <property type="match status" value="1"/>
</dbReference>
<dbReference type="InterPro" id="IPR018528">
    <property type="entry name" value="Preph_deHydtase_CS"/>
</dbReference>
<evidence type="ECO:0000256" key="4">
    <source>
        <dbReference type="ARBA" id="ARBA00022605"/>
    </source>
</evidence>
<dbReference type="InterPro" id="IPR001086">
    <property type="entry name" value="Preph_deHydtase"/>
</dbReference>
<name>A0A844GPP1_9CHRO</name>
<evidence type="ECO:0000313" key="14">
    <source>
        <dbReference type="Proteomes" id="UP000437131"/>
    </source>
</evidence>
<comment type="catalytic activity">
    <reaction evidence="8 10">
        <text>prephenate + H(+) = 3-phenylpyruvate + CO2 + H2O</text>
        <dbReference type="Rhea" id="RHEA:21648"/>
        <dbReference type="ChEBI" id="CHEBI:15377"/>
        <dbReference type="ChEBI" id="CHEBI:15378"/>
        <dbReference type="ChEBI" id="CHEBI:16526"/>
        <dbReference type="ChEBI" id="CHEBI:18005"/>
        <dbReference type="ChEBI" id="CHEBI:29934"/>
        <dbReference type="EC" id="4.2.1.51"/>
    </reaction>
</comment>
<dbReference type="PROSITE" id="PS00858">
    <property type="entry name" value="PREPHENATE_DEHYDR_2"/>
    <property type="match status" value="1"/>
</dbReference>
<dbReference type="SUPFAM" id="SSF55021">
    <property type="entry name" value="ACT-like"/>
    <property type="match status" value="1"/>
</dbReference>
<evidence type="ECO:0000313" key="13">
    <source>
        <dbReference type="EMBL" id="MTF38534.1"/>
    </source>
</evidence>
<dbReference type="RefSeq" id="WP_155083412.1">
    <property type="nucleotide sequence ID" value="NZ_WMIA01000005.1"/>
</dbReference>
<dbReference type="PIRSF" id="PIRSF001500">
    <property type="entry name" value="Chor_mut_pdt_Ppr"/>
    <property type="match status" value="1"/>
</dbReference>
<dbReference type="Gene3D" id="3.40.190.10">
    <property type="entry name" value="Periplasmic binding protein-like II"/>
    <property type="match status" value="2"/>
</dbReference>
<keyword evidence="5 10" id="KW-0057">Aromatic amino acid biosynthesis</keyword>
<sequence>MTKIIAYLGPEGTYSEVATLYYSRLLKEIHNIESELIPIPSISQTLHALAQGKADIAVVPIENSIEGTVAITLDTLWQLDGLYIRKGLTIPIIHNLLSRGRSLKGIKTIYSHPQALAQCQKWLEKNLPQARLIPTNSTTEALHHLNQEPTAGAISSSRAAQLYDLPIKAKNINDYPDNCTRFWVVDRIGKTRGNHVSVGFAFEANIPGVLVKPLEIFAQKQINLTKIESRPTKRCLGEYLFFLDLQGDSEGKPIQEALKELEKVTKTVKILGSYDVEKVDLNQLYSERL</sequence>
<dbReference type="UniPathway" id="UPA00121">
    <property type="reaction ID" value="UER00345"/>
</dbReference>
<evidence type="ECO:0000256" key="10">
    <source>
        <dbReference type="RuleBase" id="RU361254"/>
    </source>
</evidence>
<evidence type="ECO:0000256" key="3">
    <source>
        <dbReference type="ARBA" id="ARBA00021872"/>
    </source>
</evidence>
<dbReference type="InterPro" id="IPR008242">
    <property type="entry name" value="Chor_mutase/pphenate_deHydtase"/>
</dbReference>
<dbReference type="NCBIfam" id="NF008865">
    <property type="entry name" value="PRK11898.1"/>
    <property type="match status" value="1"/>
</dbReference>
<dbReference type="AlphaFoldDB" id="A0A844GPP1"/>
<dbReference type="CDD" id="cd13630">
    <property type="entry name" value="PBP2_PDT_1"/>
    <property type="match status" value="1"/>
</dbReference>
<feature type="domain" description="ACT" evidence="12">
    <location>
        <begin position="198"/>
        <end position="275"/>
    </location>
</feature>
<dbReference type="EMBL" id="WMIA01000005">
    <property type="protein sequence ID" value="MTF38534.1"/>
    <property type="molecule type" value="Genomic_DNA"/>
</dbReference>
<comment type="pathway">
    <text evidence="1 10">Amino-acid biosynthesis; L-phenylalanine biosynthesis; phenylpyruvate from prephenate: step 1/1.</text>
</comment>
<dbReference type="Proteomes" id="UP000437131">
    <property type="component" value="Unassembled WGS sequence"/>
</dbReference>
<dbReference type="EC" id="4.2.1.51" evidence="2 10"/>
<dbReference type="SUPFAM" id="SSF53850">
    <property type="entry name" value="Periplasmic binding protein-like II"/>
    <property type="match status" value="1"/>
</dbReference>
<dbReference type="PROSITE" id="PS51671">
    <property type="entry name" value="ACT"/>
    <property type="match status" value="1"/>
</dbReference>
<dbReference type="InterPro" id="IPR002912">
    <property type="entry name" value="ACT_dom"/>
</dbReference>
<dbReference type="GO" id="GO:0009094">
    <property type="term" value="P:L-phenylalanine biosynthetic process"/>
    <property type="evidence" value="ECO:0007669"/>
    <property type="project" value="UniProtKB-UniPathway"/>
</dbReference>
<dbReference type="FunFam" id="3.40.190.10:FF:000034">
    <property type="entry name" value="Chorismate mutase/prephenate dehydratase"/>
    <property type="match status" value="1"/>
</dbReference>
<keyword evidence="7 10" id="KW-0456">Lyase</keyword>
<dbReference type="InterPro" id="IPR045865">
    <property type="entry name" value="ACT-like_dom_sf"/>
</dbReference>
<feature type="site" description="Essential for prephenate dehydratase activity" evidence="9">
    <location>
        <position position="180"/>
    </location>
</feature>
<dbReference type="PANTHER" id="PTHR21022:SF19">
    <property type="entry name" value="PREPHENATE DEHYDRATASE-RELATED"/>
    <property type="match status" value="1"/>
</dbReference>
<protein>
    <recommendedName>
        <fullName evidence="3 10">Prephenate dehydratase</fullName>
        <shortName evidence="10">PDT</shortName>
        <ecNumber evidence="2 10">4.2.1.51</ecNumber>
    </recommendedName>
</protein>
<comment type="caution">
    <text evidence="13">The sequence shown here is derived from an EMBL/GenBank/DDBJ whole genome shotgun (WGS) entry which is preliminary data.</text>
</comment>
<dbReference type="PANTHER" id="PTHR21022">
    <property type="entry name" value="PREPHENATE DEHYDRATASE P PROTEIN"/>
    <property type="match status" value="1"/>
</dbReference>
<dbReference type="PROSITE" id="PS51171">
    <property type="entry name" value="PREPHENATE_DEHYDR_3"/>
    <property type="match status" value="1"/>
</dbReference>
<evidence type="ECO:0000256" key="6">
    <source>
        <dbReference type="ARBA" id="ARBA00023222"/>
    </source>
</evidence>
<dbReference type="CDD" id="cd04905">
    <property type="entry name" value="ACT_CM-PDT"/>
    <property type="match status" value="1"/>
</dbReference>
<dbReference type="GO" id="GO:0004664">
    <property type="term" value="F:prephenate dehydratase activity"/>
    <property type="evidence" value="ECO:0007669"/>
    <property type="project" value="UniProtKB-UniRule"/>
</dbReference>
<dbReference type="GO" id="GO:0005737">
    <property type="term" value="C:cytoplasm"/>
    <property type="evidence" value="ECO:0007669"/>
    <property type="project" value="TreeGrafter"/>
</dbReference>